<accession>A0ACB7RHJ7</accession>
<keyword evidence="2" id="KW-1185">Reference proteome</keyword>
<organism evidence="1 2">
    <name type="scientific">Hyalomma asiaticum</name>
    <name type="common">Tick</name>
    <dbReference type="NCBI Taxonomy" id="266040"/>
    <lineage>
        <taxon>Eukaryota</taxon>
        <taxon>Metazoa</taxon>
        <taxon>Ecdysozoa</taxon>
        <taxon>Arthropoda</taxon>
        <taxon>Chelicerata</taxon>
        <taxon>Arachnida</taxon>
        <taxon>Acari</taxon>
        <taxon>Parasitiformes</taxon>
        <taxon>Ixodida</taxon>
        <taxon>Ixodoidea</taxon>
        <taxon>Ixodidae</taxon>
        <taxon>Hyalomminae</taxon>
        <taxon>Hyalomma</taxon>
    </lineage>
</organism>
<protein>
    <submittedName>
        <fullName evidence="1">Uncharacterized protein</fullName>
    </submittedName>
</protein>
<sequence>MRQMRDEELQELESLPNRTSRQEERLKTLRLEREFERRAQELAGDDDDEEQVPEPASSSRDLTSEVPPLKERPSQHPWEPVHAITPRHLEVCPQDDEEEDSGYTLQDIDAVLNAPPGGYLVASTPGVIGAQEVYRDPRQRIERQRALQQPSRPPGPEKLTFREKMRMFARETGEEHTPRDKMKISRAQREIETTLNGVPTPNR</sequence>
<reference evidence="1" key="1">
    <citation type="submission" date="2020-05" db="EMBL/GenBank/DDBJ databases">
        <title>Large-scale comparative analyses of tick genomes elucidate their genetic diversity and vector capacities.</title>
        <authorList>
            <person name="Jia N."/>
            <person name="Wang J."/>
            <person name="Shi W."/>
            <person name="Du L."/>
            <person name="Sun Y."/>
            <person name="Zhan W."/>
            <person name="Jiang J."/>
            <person name="Wang Q."/>
            <person name="Zhang B."/>
            <person name="Ji P."/>
            <person name="Sakyi L.B."/>
            <person name="Cui X."/>
            <person name="Yuan T."/>
            <person name="Jiang B."/>
            <person name="Yang W."/>
            <person name="Lam T.T.-Y."/>
            <person name="Chang Q."/>
            <person name="Ding S."/>
            <person name="Wang X."/>
            <person name="Zhu J."/>
            <person name="Ruan X."/>
            <person name="Zhao L."/>
            <person name="Wei J."/>
            <person name="Que T."/>
            <person name="Du C."/>
            <person name="Cheng J."/>
            <person name="Dai P."/>
            <person name="Han X."/>
            <person name="Huang E."/>
            <person name="Gao Y."/>
            <person name="Liu J."/>
            <person name="Shao H."/>
            <person name="Ye R."/>
            <person name="Li L."/>
            <person name="Wei W."/>
            <person name="Wang X."/>
            <person name="Wang C."/>
            <person name="Yang T."/>
            <person name="Huo Q."/>
            <person name="Li W."/>
            <person name="Guo W."/>
            <person name="Chen H."/>
            <person name="Zhou L."/>
            <person name="Ni X."/>
            <person name="Tian J."/>
            <person name="Zhou Y."/>
            <person name="Sheng Y."/>
            <person name="Liu T."/>
            <person name="Pan Y."/>
            <person name="Xia L."/>
            <person name="Li J."/>
            <person name="Zhao F."/>
            <person name="Cao W."/>
        </authorList>
    </citation>
    <scope>NUCLEOTIDE SEQUENCE</scope>
    <source>
        <strain evidence="1">Hyas-2018</strain>
    </source>
</reference>
<dbReference type="Proteomes" id="UP000821845">
    <property type="component" value="Chromosome 9"/>
</dbReference>
<evidence type="ECO:0000313" key="2">
    <source>
        <dbReference type="Proteomes" id="UP000821845"/>
    </source>
</evidence>
<comment type="caution">
    <text evidence="1">The sequence shown here is derived from an EMBL/GenBank/DDBJ whole genome shotgun (WGS) entry which is preliminary data.</text>
</comment>
<gene>
    <name evidence="1" type="ORF">HPB50_009906</name>
</gene>
<dbReference type="EMBL" id="CM023489">
    <property type="protein sequence ID" value="KAH6922157.1"/>
    <property type="molecule type" value="Genomic_DNA"/>
</dbReference>
<evidence type="ECO:0000313" key="1">
    <source>
        <dbReference type="EMBL" id="KAH6922157.1"/>
    </source>
</evidence>
<proteinExistence type="predicted"/>
<name>A0ACB7RHJ7_HYAAI</name>